<dbReference type="InterPro" id="IPR045851">
    <property type="entry name" value="AMP-bd_C_sf"/>
</dbReference>
<proteinExistence type="predicted"/>
<dbReference type="Gene3D" id="3.40.50.980">
    <property type="match status" value="2"/>
</dbReference>
<dbReference type="GO" id="GO:0043041">
    <property type="term" value="P:amino acid activation for nonribosomal peptide biosynthetic process"/>
    <property type="evidence" value="ECO:0007669"/>
    <property type="project" value="TreeGrafter"/>
</dbReference>
<dbReference type="CDD" id="cd19531">
    <property type="entry name" value="LCL_NRPS-like"/>
    <property type="match status" value="1"/>
</dbReference>
<dbReference type="Pfam" id="PF00501">
    <property type="entry name" value="AMP-binding"/>
    <property type="match status" value="2"/>
</dbReference>
<dbReference type="SUPFAM" id="SSF47336">
    <property type="entry name" value="ACP-like"/>
    <property type="match status" value="1"/>
</dbReference>
<dbReference type="InterPro" id="IPR023213">
    <property type="entry name" value="CAT-like_dom_sf"/>
</dbReference>
<dbReference type="Gene3D" id="3.30.300.30">
    <property type="match status" value="1"/>
</dbReference>
<dbReference type="InterPro" id="IPR042099">
    <property type="entry name" value="ANL_N_sf"/>
</dbReference>
<organism evidence="3 4">
    <name type="scientific">Lysinibacillus mangiferihumi</name>
    <dbReference type="NCBI Taxonomy" id="1130819"/>
    <lineage>
        <taxon>Bacteria</taxon>
        <taxon>Bacillati</taxon>
        <taxon>Bacillota</taxon>
        <taxon>Bacilli</taxon>
        <taxon>Bacillales</taxon>
        <taxon>Bacillaceae</taxon>
        <taxon>Lysinibacillus</taxon>
    </lineage>
</organism>
<dbReference type="GO" id="GO:0031177">
    <property type="term" value="F:phosphopantetheine binding"/>
    <property type="evidence" value="ECO:0007669"/>
    <property type="project" value="TreeGrafter"/>
</dbReference>
<dbReference type="Gene3D" id="3.30.559.30">
    <property type="entry name" value="Nonribosomal peptide synthetase, condensation domain"/>
    <property type="match status" value="1"/>
</dbReference>
<dbReference type="Gene3D" id="1.10.1200.10">
    <property type="entry name" value="ACP-like"/>
    <property type="match status" value="1"/>
</dbReference>
<dbReference type="InterPro" id="IPR000873">
    <property type="entry name" value="AMP-dep_synth/lig_dom"/>
</dbReference>
<dbReference type="Pfam" id="PF00550">
    <property type="entry name" value="PP-binding"/>
    <property type="match status" value="1"/>
</dbReference>
<dbReference type="PROSITE" id="PS00455">
    <property type="entry name" value="AMP_BINDING"/>
    <property type="match status" value="1"/>
</dbReference>
<dbReference type="SUPFAM" id="SSF52777">
    <property type="entry name" value="CoA-dependent acyltransferases"/>
    <property type="match status" value="2"/>
</dbReference>
<dbReference type="InterPro" id="IPR036736">
    <property type="entry name" value="ACP-like_sf"/>
</dbReference>
<dbReference type="Gene3D" id="3.40.50.12780">
    <property type="entry name" value="N-terminal domain of ligase-like"/>
    <property type="match status" value="1"/>
</dbReference>
<evidence type="ECO:0000313" key="4">
    <source>
        <dbReference type="Proteomes" id="UP000308744"/>
    </source>
</evidence>
<dbReference type="GO" id="GO:0008610">
    <property type="term" value="P:lipid biosynthetic process"/>
    <property type="evidence" value="ECO:0007669"/>
    <property type="project" value="UniProtKB-ARBA"/>
</dbReference>
<evidence type="ECO:0000313" key="3">
    <source>
        <dbReference type="EMBL" id="TKI52829.1"/>
    </source>
</evidence>
<dbReference type="EMBL" id="SZPU01000167">
    <property type="protein sequence ID" value="TKI52829.1"/>
    <property type="molecule type" value="Genomic_DNA"/>
</dbReference>
<keyword evidence="4" id="KW-1185">Reference proteome</keyword>
<dbReference type="Proteomes" id="UP000308744">
    <property type="component" value="Unassembled WGS sequence"/>
</dbReference>
<dbReference type="PANTHER" id="PTHR45527:SF1">
    <property type="entry name" value="FATTY ACID SYNTHASE"/>
    <property type="match status" value="1"/>
</dbReference>
<dbReference type="PANTHER" id="PTHR45527">
    <property type="entry name" value="NONRIBOSOMAL PEPTIDE SYNTHETASE"/>
    <property type="match status" value="1"/>
</dbReference>
<evidence type="ECO:0000256" key="1">
    <source>
        <dbReference type="ARBA" id="ARBA00001957"/>
    </source>
</evidence>
<dbReference type="Pfam" id="PF00668">
    <property type="entry name" value="Condensation"/>
    <property type="match status" value="1"/>
</dbReference>
<dbReference type="PROSITE" id="PS50075">
    <property type="entry name" value="CARRIER"/>
    <property type="match status" value="1"/>
</dbReference>
<dbReference type="RefSeq" id="WP_170219869.1">
    <property type="nucleotide sequence ID" value="NZ_SZPU01000167.1"/>
</dbReference>
<sequence>MKQYNLINFIIQSSKNDKGIVFINKSEDIFVSYRDLYQRSLGILYYLQKQGLNPKDELVFQLEDVEEFISVFWACLLGGFIPVPVTIGNNDEHKRKLIRIWNTLKSPYLITNLKTNNSLQEFIEKDKLCNEYIFKNRVIFIEEVTDHNEGDIFLSDENTIAFIQFSSGSTGNPKGVTITHKNLLSNIQAIINASSASPNQSTLNWMPLTHDMGLIGGHLVPLIAGMNQYQLPTSRFIRRPSLWIKKANEYKINHLASPNFGFKFFLEYFKENEAQNWDLSYIKLIFNGAEPISDKLCNEFLNKLAPYGLKPNVMFPVYGMAEASLAVTFPKLGEGLKIISVNRNKLSIGSEIQEIPIDQKDSVSFVDEGSPVQDCEVRICNEKDTLLNDGVIGEIQIRGKNVTSGYYNDDEATEKVFTKDGWLRTGDVGFFRNNRLIVTGRLKDILFINGQNYYPHDIERIVESIEGVEVEQVVACGIFNFEKQEDELIVFLRYRKNLKLFLPIAQSVKKNILNQIGLEVKEVLPIKSIPKTTSGKVQRFLLVEDYQNERFKDISNEVKNLELDINDYEINFVPPSTEVEKKLVNIFSEVLNISQLGIHDKLFNLGANSLKIIIINSKIYDDFGIEVPLTLLFENINIENLAHFIEGYDLKNQNAFAACKEQTNLAPVLPSQQRLFVMEQMEGVGNSNNIAYAFTLNGEVETGLLEEAFNKLMLNHEVLRTTFELYEDSLKQIIHTPSFINVKVMNCKEEDVQTYINEFNTPFTLSELPLWRVGLIKINPKKHILVLIFHHLIMDGSSLIKVMEEVFQYIETGTINDPDVQFKDYCIWREKKENEGKFQSQKDYWCNIFKDEIPVLELPTDFPRPLVQSFTGDYLRKNINNKLTKKLKTLAKEKSATLYMILLSAYYVLLSKYSDQEDIVIGSTYAGRTNPKLLNTIGMMINTLPIRFRVEKNSEYSVLLEGIKDLTISAFSNQDFFVEDLIESLRIQSDLRRNPLFSTVFIMQNMNVPKINNNQIKIEPFDLVGNTSKVDLTIEVMEKNDYLTIGLEYCTELFNRDTIERMASHYVEILNCIVDSPNTLISDIQLLTNQERDQLLQQFNSTLPGPKIERTVIEEFINQVRLRPHQTALICDEVKISYKELDEWTTDLAMSLKERGVGKENIVGIIADRGVSRIVAILSVWKAGGAYVPIDPEYPEERIRYILEDSQPLVVLTDKELPTSLIKPDKSMGINERVR</sequence>
<comment type="caution">
    <text evidence="3">The sequence shown here is derived from an EMBL/GenBank/DDBJ whole genome shotgun (WGS) entry which is preliminary data.</text>
</comment>
<dbReference type="GO" id="GO:0003824">
    <property type="term" value="F:catalytic activity"/>
    <property type="evidence" value="ECO:0007669"/>
    <property type="project" value="InterPro"/>
</dbReference>
<feature type="non-terminal residue" evidence="3">
    <location>
        <position position="1235"/>
    </location>
</feature>
<reference evidence="3 4" key="1">
    <citation type="submission" date="2019-04" db="EMBL/GenBank/DDBJ databases">
        <title>Lysinibacillus genome sequencing.</title>
        <authorList>
            <person name="Dunlap C."/>
        </authorList>
    </citation>
    <scope>NUCLEOTIDE SEQUENCE [LARGE SCALE GENOMIC DNA]</scope>
    <source>
        <strain evidence="3 4">CCTCC AB 2010389</strain>
    </source>
</reference>
<protein>
    <submittedName>
        <fullName evidence="3">Non-ribosomal peptide synthetase</fullName>
    </submittedName>
</protein>
<dbReference type="InterPro" id="IPR001242">
    <property type="entry name" value="Condensation_dom"/>
</dbReference>
<gene>
    <name evidence="3" type="ORF">FC756_27090</name>
</gene>
<evidence type="ECO:0000259" key="2">
    <source>
        <dbReference type="PROSITE" id="PS50075"/>
    </source>
</evidence>
<dbReference type="InterPro" id="IPR009081">
    <property type="entry name" value="PP-bd_ACP"/>
</dbReference>
<dbReference type="InterPro" id="IPR020845">
    <property type="entry name" value="AMP-binding_CS"/>
</dbReference>
<dbReference type="Gene3D" id="3.30.559.10">
    <property type="entry name" value="Chloramphenicol acetyltransferase-like domain"/>
    <property type="match status" value="1"/>
</dbReference>
<feature type="domain" description="Carrier" evidence="2">
    <location>
        <begin position="574"/>
        <end position="649"/>
    </location>
</feature>
<accession>A0A4U2XY59</accession>
<comment type="cofactor">
    <cofactor evidence="1">
        <name>pantetheine 4'-phosphate</name>
        <dbReference type="ChEBI" id="CHEBI:47942"/>
    </cofactor>
</comment>
<dbReference type="SUPFAM" id="SSF56801">
    <property type="entry name" value="Acetyl-CoA synthetase-like"/>
    <property type="match status" value="2"/>
</dbReference>
<name>A0A4U2XY59_9BACI</name>
<dbReference type="GO" id="GO:0044550">
    <property type="term" value="P:secondary metabolite biosynthetic process"/>
    <property type="evidence" value="ECO:0007669"/>
    <property type="project" value="TreeGrafter"/>
</dbReference>
<dbReference type="GO" id="GO:0005829">
    <property type="term" value="C:cytosol"/>
    <property type="evidence" value="ECO:0007669"/>
    <property type="project" value="TreeGrafter"/>
</dbReference>
<dbReference type="AlphaFoldDB" id="A0A4U2XY59"/>